<dbReference type="Pfam" id="PF01609">
    <property type="entry name" value="DDE_Tnp_1"/>
    <property type="match status" value="1"/>
</dbReference>
<evidence type="ECO:0000313" key="2">
    <source>
        <dbReference type="EMBL" id="CUR34416.1"/>
    </source>
</evidence>
<accession>A0A1J1LPB9</accession>
<dbReference type="InterPro" id="IPR002559">
    <property type="entry name" value="Transposase_11"/>
</dbReference>
<proteinExistence type="predicted"/>
<dbReference type="RefSeq" id="WP_072720914.1">
    <property type="nucleotide sequence ID" value="NZ_LN889812.1"/>
</dbReference>
<dbReference type="InterPro" id="IPR012337">
    <property type="entry name" value="RNaseH-like_sf"/>
</dbReference>
<dbReference type="AlphaFoldDB" id="A0A1J1LPB9"/>
<dbReference type="NCBIfam" id="NF033591">
    <property type="entry name" value="transpos_IS4_2"/>
    <property type="match status" value="1"/>
</dbReference>
<gene>
    <name evidence="2" type="ORF">PL9214640423</name>
</gene>
<sequence>MSSPPLCSGFSPFFSKPQLSVASLWLPIIEHLIKTHFSKDKRLFVSCDRTQWKDYNLFVVSVIWAKRAWPIYWNFLDKRGCSNLSEQQALLRPVIRMLKSYDYVVVGDREFHSVELAKWLQAEGVAFAFRQKADTYIQLKGEDFQQLKSLDLSPGMKRFLTGVKVTKSKGFGKVALACYWKRTYKSRNLDEPWYILTNLGNLEETLAAYKARSGIEAMFKDCVRLVG</sequence>
<dbReference type="GO" id="GO:0003677">
    <property type="term" value="F:DNA binding"/>
    <property type="evidence" value="ECO:0007669"/>
    <property type="project" value="InterPro"/>
</dbReference>
<name>A0A1J1LPB9_9CYAN</name>
<evidence type="ECO:0000259" key="1">
    <source>
        <dbReference type="Pfam" id="PF01609"/>
    </source>
</evidence>
<dbReference type="SUPFAM" id="SSF53098">
    <property type="entry name" value="Ribonuclease H-like"/>
    <property type="match status" value="1"/>
</dbReference>
<dbReference type="Proteomes" id="UP000184315">
    <property type="component" value="Unassembled WGS sequence"/>
</dbReference>
<keyword evidence="3" id="KW-1185">Reference proteome</keyword>
<dbReference type="InterPro" id="IPR047658">
    <property type="entry name" value="IS4-like_transpos"/>
</dbReference>
<feature type="domain" description="Transposase IS4-like" evidence="1">
    <location>
        <begin position="90"/>
        <end position="222"/>
    </location>
</feature>
<dbReference type="STRING" id="671072.PL9214640423"/>
<organism evidence="2 3">
    <name type="scientific">Planktothrix tepida PCC 9214</name>
    <dbReference type="NCBI Taxonomy" id="671072"/>
    <lineage>
        <taxon>Bacteria</taxon>
        <taxon>Bacillati</taxon>
        <taxon>Cyanobacteriota</taxon>
        <taxon>Cyanophyceae</taxon>
        <taxon>Oscillatoriophycideae</taxon>
        <taxon>Oscillatoriales</taxon>
        <taxon>Microcoleaceae</taxon>
        <taxon>Planktothrix</taxon>
    </lineage>
</organism>
<protein>
    <submittedName>
        <fullName evidence="2">Transposase</fullName>
    </submittedName>
</protein>
<reference evidence="3" key="1">
    <citation type="submission" date="2015-10" db="EMBL/GenBank/DDBJ databases">
        <authorList>
            <person name="Regsiter A."/>
            <person name="william w."/>
        </authorList>
    </citation>
    <scope>NUCLEOTIDE SEQUENCE [LARGE SCALE GENOMIC DNA]</scope>
</reference>
<evidence type="ECO:0000313" key="3">
    <source>
        <dbReference type="Proteomes" id="UP000184315"/>
    </source>
</evidence>
<dbReference type="GO" id="GO:0006313">
    <property type="term" value="P:DNA transposition"/>
    <property type="evidence" value="ECO:0007669"/>
    <property type="project" value="InterPro"/>
</dbReference>
<dbReference type="EMBL" id="CZDF01000171">
    <property type="protein sequence ID" value="CUR34416.1"/>
    <property type="molecule type" value="Genomic_DNA"/>
</dbReference>
<dbReference type="GO" id="GO:0004803">
    <property type="term" value="F:transposase activity"/>
    <property type="evidence" value="ECO:0007669"/>
    <property type="project" value="InterPro"/>
</dbReference>